<dbReference type="Proteomes" id="UP000278983">
    <property type="component" value="Unassembled WGS sequence"/>
</dbReference>
<feature type="domain" description="Contractile injection system tube protein N-terminal" evidence="2">
    <location>
        <begin position="19"/>
        <end position="161"/>
    </location>
</feature>
<evidence type="ECO:0000259" key="2">
    <source>
        <dbReference type="Pfam" id="PF19266"/>
    </source>
</evidence>
<dbReference type="EMBL" id="RYYU01000001">
    <property type="protein sequence ID" value="RUL58427.1"/>
    <property type="molecule type" value="Genomic_DNA"/>
</dbReference>
<gene>
    <name evidence="3" type="ORF">EHV08_00675</name>
</gene>
<sequence>MEDKNENGEIFRMKFRSKVEKEKDISGKDNDLNEFEVMINPATIDRKLSIEKTSNKSGKSKDKSDVFSASPEVFSFSFYLDGTNVVPNQKGRSVSDMISNFLKIVYQKDGKLVQALIIEYLGDSFIVCTNSIDINYSLFDLKGNPLRAKVSCSFSTVKESAPQKPSNKSKTKQQKPDPVPECCNPDNARSAEKYSLKEQNITPTNANFSHESGVEMYVEN</sequence>
<dbReference type="OrthoDB" id="9815939at2"/>
<reference evidence="3 4" key="1">
    <citation type="submission" date="2018-12" db="EMBL/GenBank/DDBJ databases">
        <title>Genome sequencing of Prevotella sp. KCOM 3155 (= JS262).</title>
        <authorList>
            <person name="Kook J.-K."/>
            <person name="Park S.-N."/>
            <person name="Lim Y.K."/>
        </authorList>
    </citation>
    <scope>NUCLEOTIDE SEQUENCE [LARGE SCALE GENOMIC DNA]</scope>
    <source>
        <strain evidence="3 4">KCOM 3155</strain>
    </source>
</reference>
<dbReference type="Pfam" id="PF19266">
    <property type="entry name" value="CIS_tube"/>
    <property type="match status" value="1"/>
</dbReference>
<dbReference type="RefSeq" id="WP_126677530.1">
    <property type="nucleotide sequence ID" value="NZ_RYYU01000001.1"/>
</dbReference>
<dbReference type="InterPro" id="IPR045361">
    <property type="entry name" value="CIS_tube_prot_N"/>
</dbReference>
<feature type="region of interest" description="Disordered" evidence="1">
    <location>
        <begin position="159"/>
        <end position="220"/>
    </location>
</feature>
<keyword evidence="4" id="KW-1185">Reference proteome</keyword>
<evidence type="ECO:0000313" key="4">
    <source>
        <dbReference type="Proteomes" id="UP000278983"/>
    </source>
</evidence>
<comment type="caution">
    <text evidence="3">The sequence shown here is derived from an EMBL/GenBank/DDBJ whole genome shotgun (WGS) entry which is preliminary data.</text>
</comment>
<dbReference type="AlphaFoldDB" id="A0A432LIW4"/>
<organism evidence="3 4">
    <name type="scientific">Prevotella koreensis</name>
    <dbReference type="NCBI Taxonomy" id="2490854"/>
    <lineage>
        <taxon>Bacteria</taxon>
        <taxon>Pseudomonadati</taxon>
        <taxon>Bacteroidota</taxon>
        <taxon>Bacteroidia</taxon>
        <taxon>Bacteroidales</taxon>
        <taxon>Prevotellaceae</taxon>
        <taxon>Prevotella</taxon>
    </lineage>
</organism>
<feature type="compositionally biased region" description="Polar residues" evidence="1">
    <location>
        <begin position="197"/>
        <end position="210"/>
    </location>
</feature>
<accession>A0A432LIW4</accession>
<name>A0A432LIW4_9BACT</name>
<proteinExistence type="predicted"/>
<evidence type="ECO:0000256" key="1">
    <source>
        <dbReference type="SAM" id="MobiDB-lite"/>
    </source>
</evidence>
<protein>
    <recommendedName>
        <fullName evidence="2">Contractile injection system tube protein N-terminal domain-containing protein</fullName>
    </recommendedName>
</protein>
<evidence type="ECO:0000313" key="3">
    <source>
        <dbReference type="EMBL" id="RUL58427.1"/>
    </source>
</evidence>